<dbReference type="RefSeq" id="WP_164655057.1">
    <property type="nucleotide sequence ID" value="NZ_JAAIJR010000076.1"/>
</dbReference>
<accession>A0A6P1E2N8</accession>
<dbReference type="Proteomes" id="UP000471640">
    <property type="component" value="Unassembled WGS sequence"/>
</dbReference>
<gene>
    <name evidence="3" type="ORF">G3480_16855</name>
</gene>
<keyword evidence="4" id="KW-1185">Reference proteome</keyword>
<organism evidence="3 4">
    <name type="scientific">Thiorhodococcus mannitoliphagus</name>
    <dbReference type="NCBI Taxonomy" id="329406"/>
    <lineage>
        <taxon>Bacteria</taxon>
        <taxon>Pseudomonadati</taxon>
        <taxon>Pseudomonadota</taxon>
        <taxon>Gammaproteobacteria</taxon>
        <taxon>Chromatiales</taxon>
        <taxon>Chromatiaceae</taxon>
        <taxon>Thiorhodococcus</taxon>
    </lineage>
</organism>
<dbReference type="AlphaFoldDB" id="A0A6P1E2N8"/>
<reference evidence="3 4" key="2">
    <citation type="submission" date="2020-02" db="EMBL/GenBank/DDBJ databases">
        <title>Genome sequences of Thiorhodococcus mannitoliphagus and Thiorhodococcus minor, purple sulfur photosynthetic bacteria in the gammaproteobacterial family, Chromatiaceae.</title>
        <authorList>
            <person name="Aviles F.A."/>
            <person name="Meyer T.E."/>
            <person name="Kyndt J.A."/>
        </authorList>
    </citation>
    <scope>NUCLEOTIDE SEQUENCE [LARGE SCALE GENOMIC DNA]</scope>
    <source>
        <strain evidence="3 4">DSM 18266</strain>
    </source>
</reference>
<name>A0A6P1E2N8_9GAMM</name>
<dbReference type="InterPro" id="IPR000160">
    <property type="entry name" value="GGDEF_dom"/>
</dbReference>
<dbReference type="InterPro" id="IPR029016">
    <property type="entry name" value="GAF-like_dom_sf"/>
</dbReference>
<proteinExistence type="predicted"/>
<dbReference type="Gene3D" id="3.30.450.40">
    <property type="match status" value="1"/>
</dbReference>
<reference evidence="4" key="1">
    <citation type="journal article" date="2020" name="Microbiol. Resour. Announc.">
        <title>Draft Genome Sequences of Thiorhodococcus mannitoliphagus and Thiorhodococcus minor, Purple Sulfur Photosynthetic Bacteria in the Gammaproteobacterial Family Chromatiaceae.</title>
        <authorList>
            <person name="Aviles F.A."/>
            <person name="Meyer T.E."/>
            <person name="Kyndt J.A."/>
        </authorList>
    </citation>
    <scope>NUCLEOTIDE SEQUENCE [LARGE SCALE GENOMIC DNA]</scope>
    <source>
        <strain evidence="4">DSM 18266</strain>
    </source>
</reference>
<evidence type="ECO:0000313" key="4">
    <source>
        <dbReference type="Proteomes" id="UP000471640"/>
    </source>
</evidence>
<dbReference type="PROSITE" id="PS50887">
    <property type="entry name" value="GGDEF"/>
    <property type="match status" value="1"/>
</dbReference>
<dbReference type="EMBL" id="JAAIJR010000076">
    <property type="protein sequence ID" value="NEX21955.1"/>
    <property type="molecule type" value="Genomic_DNA"/>
</dbReference>
<protein>
    <submittedName>
        <fullName evidence="3">Diguanylate cyclase</fullName>
    </submittedName>
</protein>
<dbReference type="InterPro" id="IPR043128">
    <property type="entry name" value="Rev_trsase/Diguanyl_cyclase"/>
</dbReference>
<dbReference type="Pfam" id="PF00990">
    <property type="entry name" value="GGDEF"/>
    <property type="match status" value="1"/>
</dbReference>
<dbReference type="InterPro" id="IPR029787">
    <property type="entry name" value="Nucleotide_cyclase"/>
</dbReference>
<evidence type="ECO:0000256" key="1">
    <source>
        <dbReference type="SAM" id="MobiDB-lite"/>
    </source>
</evidence>
<comment type="caution">
    <text evidence="3">The sequence shown here is derived from an EMBL/GenBank/DDBJ whole genome shotgun (WGS) entry which is preliminary data.</text>
</comment>
<feature type="domain" description="GGDEF" evidence="2">
    <location>
        <begin position="240"/>
        <end position="373"/>
    </location>
</feature>
<dbReference type="SMART" id="SM00267">
    <property type="entry name" value="GGDEF"/>
    <property type="match status" value="1"/>
</dbReference>
<evidence type="ECO:0000313" key="3">
    <source>
        <dbReference type="EMBL" id="NEX21955.1"/>
    </source>
</evidence>
<feature type="region of interest" description="Disordered" evidence="1">
    <location>
        <begin position="179"/>
        <end position="200"/>
    </location>
</feature>
<dbReference type="Gene3D" id="3.30.70.270">
    <property type="match status" value="1"/>
</dbReference>
<dbReference type="SUPFAM" id="SSF55781">
    <property type="entry name" value="GAF domain-like"/>
    <property type="match status" value="1"/>
</dbReference>
<dbReference type="SUPFAM" id="SSF55073">
    <property type="entry name" value="Nucleotide cyclase"/>
    <property type="match status" value="1"/>
</dbReference>
<sequence length="374" mass="40148">MIRSRASNERPEPGVLFLVDALATMRGLVTALGRDQEHLVPATVVQVLMEHQEIDGCAIHFNRAAFDGRAKILADLHAGRGMSPPLVELVGRLSMEVIRAGAIRHEPDLFRRTDALTGSLMVVPIRARAVVVGTVAVWGREPLGFEAWHQSLLELSCDVLGLRFLPRLEFGHDRPLRAEGSDGQAGWHGSTPASPHSAQAGVEPAAELPGELDERADLLDAVGFRDRVDPAMRCATRRGATLCLLCVHIDRDAIIRQVPSAWMSEQAVEILGDSLRRFFTQEIALARLTTEDFAVLCEVAAPDRALAIGTSLLEDVGALKIALAGQRLEVCLSVGVTASTSGWESIEVALEEAGAACAAARRQGGGVVAYSARD</sequence>
<evidence type="ECO:0000259" key="2">
    <source>
        <dbReference type="PROSITE" id="PS50887"/>
    </source>
</evidence>